<keyword evidence="2" id="KW-1185">Reference proteome</keyword>
<protein>
    <submittedName>
        <fullName evidence="1">Uncharacterized protein</fullName>
    </submittedName>
</protein>
<sequence>MASIIIALSTYGSQRVKHPHTGQTISAYKMGYSSAASAVLLALYGDQARDVSSKHASYHYIQIDTEVTVRHGYILLKITDEELAKAEVITRKTHRPAVYRWQENAWQEFPNFNHAEYTPIIGRSGPDFNPIGMLIVSASTGEAESAIAGITVEKSQRSPSDTPWHWIRGDTYPHRELLKRWGCRWSKKRKSWYFIGVTLPDAIQQLIDQLEATITANEDNHDPCSIEEAAEVLGLRVNEQQSTPQPEHPPRLFDLNETVYARHDLETPDGKVVPTGTSGVITRLYNRNSKHGWSYDVDFTGIGTGWFFERELSSLEPIAGIRITHGSVVPPGAVSPLSDIEIKRNLLESGRQPEAIEDIELLSDKADDTEEDQPKIRIIKPNLDVSEGKEEDAVITAVRQTKIEALPVLQSSNGSSANKRQLHSIPQSACGELTGSITGSVWCYGYGIHDGICVYLNMGGPRMAVEAIRAKLSKGDIVSCVPWDAPSVELTAGEGNTGMYSAFMQNIPEAKFTSLILCHELLTQPNYGGASTTFMIHVSDEQAMAQLRQHITKLVKVPVFPEWTAYLWDAGQRAILLRPTRTGGDLKLWTISLDDSGWTRLITGGLAQNIIRLPQNL</sequence>
<accession>A0A7S8IF02</accession>
<dbReference type="EMBL" id="CP062983">
    <property type="protein sequence ID" value="QPC83082.1"/>
    <property type="molecule type" value="Genomic_DNA"/>
</dbReference>
<dbReference type="Proteomes" id="UP000594468">
    <property type="component" value="Chromosome"/>
</dbReference>
<reference evidence="1 2" key="1">
    <citation type="submission" date="2020-02" db="EMBL/GenBank/DDBJ databases">
        <authorList>
            <person name="Zheng R.K."/>
            <person name="Sun C.M."/>
        </authorList>
    </citation>
    <scope>NUCLEOTIDE SEQUENCE [LARGE SCALE GENOMIC DNA]</scope>
    <source>
        <strain evidence="2">rifampicinis</strain>
    </source>
</reference>
<evidence type="ECO:0000313" key="2">
    <source>
        <dbReference type="Proteomes" id="UP000594468"/>
    </source>
</evidence>
<dbReference type="KEGG" id="pmet:G4Y79_01515"/>
<dbReference type="AlphaFoldDB" id="A0A7S8IF02"/>
<organism evidence="1 2">
    <name type="scientific">Phototrophicus methaneseepsis</name>
    <dbReference type="NCBI Taxonomy" id="2710758"/>
    <lineage>
        <taxon>Bacteria</taxon>
        <taxon>Bacillati</taxon>
        <taxon>Chloroflexota</taxon>
        <taxon>Candidatus Thermofontia</taxon>
        <taxon>Phototrophicales</taxon>
        <taxon>Phototrophicaceae</taxon>
        <taxon>Phototrophicus</taxon>
    </lineage>
</organism>
<proteinExistence type="predicted"/>
<dbReference type="RefSeq" id="WP_195171151.1">
    <property type="nucleotide sequence ID" value="NZ_CP062983.1"/>
</dbReference>
<gene>
    <name evidence="1" type="ORF">G4Y79_01515</name>
</gene>
<name>A0A7S8IF02_9CHLR</name>
<evidence type="ECO:0000313" key="1">
    <source>
        <dbReference type="EMBL" id="QPC83082.1"/>
    </source>
</evidence>